<dbReference type="InterPro" id="IPR000515">
    <property type="entry name" value="MetI-like"/>
</dbReference>
<dbReference type="PANTHER" id="PTHR30043:SF1">
    <property type="entry name" value="ABC TRANSPORT SYSTEM PERMEASE PROTEIN P69"/>
    <property type="match status" value="1"/>
</dbReference>
<evidence type="ECO:0000256" key="2">
    <source>
        <dbReference type="ARBA" id="ARBA00022448"/>
    </source>
</evidence>
<dbReference type="Proteomes" id="UP001597252">
    <property type="component" value="Unassembled WGS sequence"/>
</dbReference>
<evidence type="ECO:0000256" key="3">
    <source>
        <dbReference type="ARBA" id="ARBA00022475"/>
    </source>
</evidence>
<dbReference type="PROSITE" id="PS50928">
    <property type="entry name" value="ABC_TM1"/>
    <property type="match status" value="1"/>
</dbReference>
<feature type="region of interest" description="Disordered" evidence="8">
    <location>
        <begin position="1"/>
        <end position="20"/>
    </location>
</feature>
<feature type="transmembrane region" description="Helical" evidence="7">
    <location>
        <begin position="25"/>
        <end position="42"/>
    </location>
</feature>
<dbReference type="Gene3D" id="1.10.3720.10">
    <property type="entry name" value="MetI-like"/>
    <property type="match status" value="1"/>
</dbReference>
<evidence type="ECO:0000313" key="11">
    <source>
        <dbReference type="Proteomes" id="UP001597252"/>
    </source>
</evidence>
<feature type="transmembrane region" description="Helical" evidence="7">
    <location>
        <begin position="249"/>
        <end position="268"/>
    </location>
</feature>
<organism evidence="10 11">
    <name type="scientific">Lacticaseibacillus baoqingensis</name>
    <dbReference type="NCBI Taxonomy" id="2486013"/>
    <lineage>
        <taxon>Bacteria</taxon>
        <taxon>Bacillati</taxon>
        <taxon>Bacillota</taxon>
        <taxon>Bacilli</taxon>
        <taxon>Lactobacillales</taxon>
        <taxon>Lactobacillaceae</taxon>
        <taxon>Lacticaseibacillus</taxon>
    </lineage>
</organism>
<comment type="subcellular location">
    <subcellularLocation>
        <location evidence="1 7">Cell membrane</location>
        <topology evidence="1 7">Multi-pass membrane protein</topology>
    </subcellularLocation>
</comment>
<evidence type="ECO:0000256" key="6">
    <source>
        <dbReference type="ARBA" id="ARBA00023136"/>
    </source>
</evidence>
<sequence>MIAKPLTLTRAPQPQKRPLSRAQRATRLLLLALTAISGYALVTMHTDHLNWATAFASFWHNLQLMIVHPHLGQDSWAALLQAFANTIALAMLTTLLGAFLAFFLALATARPFAPKPLALAMRSLMAVIRAIPTILWVLVYATVIGLGNEAAVVGLTFHSVAYLTKAFAEAMETVPPAKLAALRATGCGFWLTVRHALWPEVRASLLSWTFIRFEINFTNAVAVGAAAGTGGIGYNLFMASAFNFDFQEVGLIVYLLLAFAICLEFVAVRMRKHLTH</sequence>
<keyword evidence="4 7" id="KW-0812">Transmembrane</keyword>
<keyword evidence="6 7" id="KW-0472">Membrane</keyword>
<proteinExistence type="inferred from homology"/>
<feature type="domain" description="ABC transmembrane type-1" evidence="9">
    <location>
        <begin position="83"/>
        <end position="267"/>
    </location>
</feature>
<accession>A0ABW4E9X1</accession>
<dbReference type="PANTHER" id="PTHR30043">
    <property type="entry name" value="PHOSPHONATES TRANSPORT SYSTEM PERMEASE PROTEIN"/>
    <property type="match status" value="1"/>
</dbReference>
<evidence type="ECO:0000259" key="9">
    <source>
        <dbReference type="PROSITE" id="PS50928"/>
    </source>
</evidence>
<protein>
    <submittedName>
        <fullName evidence="10">PhnE/PtxC family ABC transporter permease</fullName>
    </submittedName>
</protein>
<evidence type="ECO:0000256" key="4">
    <source>
        <dbReference type="ARBA" id="ARBA00022692"/>
    </source>
</evidence>
<keyword evidence="5 7" id="KW-1133">Transmembrane helix</keyword>
<evidence type="ECO:0000256" key="5">
    <source>
        <dbReference type="ARBA" id="ARBA00022989"/>
    </source>
</evidence>
<dbReference type="InterPro" id="IPR035906">
    <property type="entry name" value="MetI-like_sf"/>
</dbReference>
<feature type="transmembrane region" description="Helical" evidence="7">
    <location>
        <begin position="119"/>
        <end position="144"/>
    </location>
</feature>
<feature type="transmembrane region" description="Helical" evidence="7">
    <location>
        <begin position="82"/>
        <end position="107"/>
    </location>
</feature>
<feature type="transmembrane region" description="Helical" evidence="7">
    <location>
        <begin position="217"/>
        <end position="237"/>
    </location>
</feature>
<keyword evidence="11" id="KW-1185">Reference proteome</keyword>
<evidence type="ECO:0000313" key="10">
    <source>
        <dbReference type="EMBL" id="MFD1485554.1"/>
    </source>
</evidence>
<reference evidence="11" key="1">
    <citation type="journal article" date="2019" name="Int. J. Syst. Evol. Microbiol.">
        <title>The Global Catalogue of Microorganisms (GCM) 10K type strain sequencing project: providing services to taxonomists for standard genome sequencing and annotation.</title>
        <authorList>
            <consortium name="The Broad Institute Genomics Platform"/>
            <consortium name="The Broad Institute Genome Sequencing Center for Infectious Disease"/>
            <person name="Wu L."/>
            <person name="Ma J."/>
        </authorList>
    </citation>
    <scope>NUCLEOTIDE SEQUENCE [LARGE SCALE GENOMIC DNA]</scope>
    <source>
        <strain evidence="11">CCM 8903</strain>
    </source>
</reference>
<comment type="caution">
    <text evidence="10">The sequence shown here is derived from an EMBL/GenBank/DDBJ whole genome shotgun (WGS) entry which is preliminary data.</text>
</comment>
<evidence type="ECO:0000256" key="1">
    <source>
        <dbReference type="ARBA" id="ARBA00004651"/>
    </source>
</evidence>
<evidence type="ECO:0000256" key="8">
    <source>
        <dbReference type="SAM" id="MobiDB-lite"/>
    </source>
</evidence>
<name>A0ABW4E9X1_9LACO</name>
<gene>
    <name evidence="10" type="ORF">ACFQ5J_09970</name>
</gene>
<evidence type="ECO:0000256" key="7">
    <source>
        <dbReference type="RuleBase" id="RU363032"/>
    </source>
</evidence>
<keyword evidence="2 7" id="KW-0813">Transport</keyword>
<dbReference type="Pfam" id="PF00528">
    <property type="entry name" value="BPD_transp_1"/>
    <property type="match status" value="1"/>
</dbReference>
<keyword evidence="3" id="KW-1003">Cell membrane</keyword>
<dbReference type="SUPFAM" id="SSF161098">
    <property type="entry name" value="MetI-like"/>
    <property type="match status" value="1"/>
</dbReference>
<dbReference type="EMBL" id="JBHTON010000033">
    <property type="protein sequence ID" value="MFD1485554.1"/>
    <property type="molecule type" value="Genomic_DNA"/>
</dbReference>
<dbReference type="RefSeq" id="WP_125754037.1">
    <property type="nucleotide sequence ID" value="NZ_JBHTON010000033.1"/>
</dbReference>
<comment type="similarity">
    <text evidence="7">Belongs to the binding-protein-dependent transport system permease family.</text>
</comment>